<reference evidence="2 3" key="1">
    <citation type="journal article" date="2018" name="BMC Genomics">
        <title>Comparative genome analyses reveal sequence features reflecting distinct modes of host-adaptation between dicot and monocot powdery mildew.</title>
        <authorList>
            <person name="Wu Y."/>
            <person name="Ma X."/>
            <person name="Pan Z."/>
            <person name="Kale S.D."/>
            <person name="Song Y."/>
            <person name="King H."/>
            <person name="Zhang Q."/>
            <person name="Presley C."/>
            <person name="Deng X."/>
            <person name="Wei C.I."/>
            <person name="Xiao S."/>
        </authorList>
    </citation>
    <scope>NUCLEOTIDE SEQUENCE [LARGE SCALE GENOMIC DNA]</scope>
    <source>
        <strain evidence="2">UMSG3</strain>
    </source>
</reference>
<evidence type="ECO:0000313" key="3">
    <source>
        <dbReference type="Proteomes" id="UP000283383"/>
    </source>
</evidence>
<keyword evidence="3" id="KW-1185">Reference proteome</keyword>
<organism evidence="2 3">
    <name type="scientific">Golovinomyces cichoracearum</name>
    <dbReference type="NCBI Taxonomy" id="62708"/>
    <lineage>
        <taxon>Eukaryota</taxon>
        <taxon>Fungi</taxon>
        <taxon>Dikarya</taxon>
        <taxon>Ascomycota</taxon>
        <taxon>Pezizomycotina</taxon>
        <taxon>Leotiomycetes</taxon>
        <taxon>Erysiphales</taxon>
        <taxon>Erysiphaceae</taxon>
        <taxon>Golovinomyces</taxon>
    </lineage>
</organism>
<comment type="caution">
    <text evidence="2">The sequence shown here is derived from an EMBL/GenBank/DDBJ whole genome shotgun (WGS) entry which is preliminary data.</text>
</comment>
<gene>
    <name evidence="2" type="ORF">GcM3_037040</name>
</gene>
<keyword evidence="1" id="KW-1133">Transmembrane helix</keyword>
<dbReference type="PANTHER" id="PTHR33604:SF3">
    <property type="entry name" value="OSJNBA0004B13.7 PROTEIN"/>
    <property type="match status" value="1"/>
</dbReference>
<protein>
    <recommendedName>
        <fullName evidence="4">Glycosyltransferase 2</fullName>
    </recommendedName>
</protein>
<keyword evidence="1" id="KW-0812">Transmembrane</keyword>
<name>A0A420J3B6_9PEZI</name>
<accession>A0A420J3B6</accession>
<evidence type="ECO:0000313" key="2">
    <source>
        <dbReference type="EMBL" id="RKF81254.1"/>
    </source>
</evidence>
<proteinExistence type="predicted"/>
<keyword evidence="1" id="KW-0472">Membrane</keyword>
<evidence type="ECO:0008006" key="4">
    <source>
        <dbReference type="Google" id="ProtNLM"/>
    </source>
</evidence>
<dbReference type="EMBL" id="MCBQ01003763">
    <property type="protein sequence ID" value="RKF81254.1"/>
    <property type="molecule type" value="Genomic_DNA"/>
</dbReference>
<dbReference type="PANTHER" id="PTHR33604">
    <property type="entry name" value="OSJNBA0004B13.7 PROTEIN"/>
    <property type="match status" value="1"/>
</dbReference>
<dbReference type="Proteomes" id="UP000283383">
    <property type="component" value="Unassembled WGS sequence"/>
</dbReference>
<feature type="transmembrane region" description="Helical" evidence="1">
    <location>
        <begin position="45"/>
        <end position="63"/>
    </location>
</feature>
<dbReference type="AlphaFoldDB" id="A0A420J3B6"/>
<evidence type="ECO:0000256" key="1">
    <source>
        <dbReference type="SAM" id="Phobius"/>
    </source>
</evidence>
<sequence>MIFSQRLYARDEELGKKYDDHRPGQKLRYRHQRLNPRLHAFQWRGMKRLAFALFLLIALYNLFKYTQTGFQTLRIGINNRLRTASDVLQKEASTILTKNAWNVSVDPSAHRFDGPIKFLHLSSTLRSSNDAQSSKNVLFAAASLKSAGTIIPEACEMANWKRNNVHFAIFGHEDMPMNILKSINGVGEGCKITFHDARPDCSTTSTDARIKKSVSSAFEKIQKSLNLKVLLVNVSEAEESWFLKMIKSAASDTETTLIELPENSEENLRWIFSLDSKSLSGTMRIQNQRYMILKNLAWNKISVEVVIHLQQSGTGSLVRLLESLKKADYFSSRPPHLTIDLPHTIEEETALYLRNFKYPAMDVLKQDSFFTLHHRIPQHNLTPEENSIRMMESFWPADPSNSHVLILSPQGDVSPMFFHYLKYSILEYKYGSRNSHYQDSLFGISLDFPSSYLNGTVPFVPPQLNQGDFWPFLWQAPNSNACLYFSEKWIELHDFISRSLKSQQKLLAPPVTKNEDVSKKFPSWLEYFNQLARLRGYHILYPNFGNNLSLVTIHNDLNRLPEEYNQDHEIENDPPSHTEFPLLTDSLSSFQSHRMLPNFDEFPILSWDGEEQDMTQVKNQTADYINIFSKKIGGCTSQDTIKTTTFSIGDLFCPKDLNSNAIIEKG</sequence>
<dbReference type="STRING" id="62708.A0A420J3B6"/>